<dbReference type="OrthoDB" id="4775040at2"/>
<organism evidence="2 3">
    <name type="scientific">Microbacterium paludicola</name>
    <dbReference type="NCBI Taxonomy" id="300019"/>
    <lineage>
        <taxon>Bacteria</taxon>
        <taxon>Bacillati</taxon>
        <taxon>Actinomycetota</taxon>
        <taxon>Actinomycetes</taxon>
        <taxon>Micrococcales</taxon>
        <taxon>Microbacteriaceae</taxon>
        <taxon>Microbacterium</taxon>
    </lineage>
</organism>
<dbReference type="InterPro" id="IPR036388">
    <property type="entry name" value="WH-like_DNA-bd_sf"/>
</dbReference>
<evidence type="ECO:0000313" key="3">
    <source>
        <dbReference type="Proteomes" id="UP000298358"/>
    </source>
</evidence>
<dbReference type="AlphaFoldDB" id="A0A4Y9FKN5"/>
<dbReference type="EMBL" id="SPQB01000081">
    <property type="protein sequence ID" value="TFU29785.1"/>
    <property type="molecule type" value="Genomic_DNA"/>
</dbReference>
<keyword evidence="3" id="KW-1185">Reference proteome</keyword>
<dbReference type="Proteomes" id="UP000298358">
    <property type="component" value="Unassembled WGS sequence"/>
</dbReference>
<proteinExistence type="predicted"/>
<gene>
    <name evidence="2" type="ORF">E4U02_15425</name>
</gene>
<dbReference type="Gene3D" id="1.10.10.10">
    <property type="entry name" value="Winged helix-like DNA-binding domain superfamily/Winged helix DNA-binding domain"/>
    <property type="match status" value="1"/>
</dbReference>
<reference evidence="2 3" key="1">
    <citation type="submission" date="2019-03" db="EMBL/GenBank/DDBJ databases">
        <title>Diversity of the mouse oral microbiome.</title>
        <authorList>
            <person name="Joseph S."/>
            <person name="Aduse-Opoku J."/>
            <person name="Curtis M."/>
            <person name="Wade W."/>
            <person name="Hashim A."/>
        </authorList>
    </citation>
    <scope>NUCLEOTIDE SEQUENCE [LARGE SCALE GENOMIC DNA]</scope>
    <source>
        <strain evidence="2 3">P1012</strain>
    </source>
</reference>
<feature type="domain" description="DprA winged helix" evidence="1">
    <location>
        <begin position="4"/>
        <end position="54"/>
    </location>
</feature>
<name>A0A4Y9FKN5_9MICO</name>
<accession>A0A4Y9FKN5</accession>
<sequence>MTNAADNRPAEIRVLHALDGTPRPLEEIAQRAGLSIQGAQFSLALLEIDGRVESSLAGWRITSRNVGGP</sequence>
<evidence type="ECO:0000313" key="2">
    <source>
        <dbReference type="EMBL" id="TFU29785.1"/>
    </source>
</evidence>
<dbReference type="RefSeq" id="WP_135115688.1">
    <property type="nucleotide sequence ID" value="NZ_JADGLL010000081.1"/>
</dbReference>
<protein>
    <recommendedName>
        <fullName evidence="1">DprA winged helix domain-containing protein</fullName>
    </recommendedName>
</protein>
<dbReference type="Pfam" id="PF17782">
    <property type="entry name" value="WHD_DprA"/>
    <property type="match status" value="1"/>
</dbReference>
<evidence type="ECO:0000259" key="1">
    <source>
        <dbReference type="Pfam" id="PF17782"/>
    </source>
</evidence>
<dbReference type="InterPro" id="IPR041614">
    <property type="entry name" value="DprA_WH"/>
</dbReference>
<comment type="caution">
    <text evidence="2">The sequence shown here is derived from an EMBL/GenBank/DDBJ whole genome shotgun (WGS) entry which is preliminary data.</text>
</comment>